<reference evidence="2 3" key="1">
    <citation type="journal article" date="2004" name="Nature">
        <title>Genome sequence of the ultrasmall unicellular red alga Cyanidioschyzon merolae 10D.</title>
        <authorList>
            <person name="Matsuzaki M."/>
            <person name="Misumi O."/>
            <person name="Shin-i T."/>
            <person name="Maruyama S."/>
            <person name="Takahara M."/>
            <person name="Miyagishima S."/>
            <person name="Mori T."/>
            <person name="Nishida K."/>
            <person name="Yagisawa F."/>
            <person name="Nishida K."/>
            <person name="Yoshida Y."/>
            <person name="Nishimura Y."/>
            <person name="Nakao S."/>
            <person name="Kobayashi T."/>
            <person name="Momoyama Y."/>
            <person name="Higashiyama T."/>
            <person name="Minoda A."/>
            <person name="Sano M."/>
            <person name="Nomoto H."/>
            <person name="Oishi K."/>
            <person name="Hayashi H."/>
            <person name="Ohta F."/>
            <person name="Nishizaka S."/>
            <person name="Haga S."/>
            <person name="Miura S."/>
            <person name="Morishita T."/>
            <person name="Kabeya Y."/>
            <person name="Terasawa K."/>
            <person name="Suzuki Y."/>
            <person name="Ishii Y."/>
            <person name="Asakawa S."/>
            <person name="Takano H."/>
            <person name="Ohta N."/>
            <person name="Kuroiwa H."/>
            <person name="Tanaka K."/>
            <person name="Shimizu N."/>
            <person name="Sugano S."/>
            <person name="Sato N."/>
            <person name="Nozaki H."/>
            <person name="Ogasawara N."/>
            <person name="Kohara Y."/>
            <person name="Kuroiwa T."/>
        </authorList>
    </citation>
    <scope>NUCLEOTIDE SEQUENCE [LARGE SCALE GENOMIC DNA]</scope>
    <source>
        <strain evidence="2 3">10D</strain>
    </source>
</reference>
<dbReference type="SUPFAM" id="SSF53335">
    <property type="entry name" value="S-adenosyl-L-methionine-dependent methyltransferases"/>
    <property type="match status" value="1"/>
</dbReference>
<dbReference type="RefSeq" id="XP_005536724.1">
    <property type="nucleotide sequence ID" value="XM_005536667.1"/>
</dbReference>
<proteinExistence type="predicted"/>
<dbReference type="KEGG" id="cme:CYME_CML067C"/>
<dbReference type="EMBL" id="AP006494">
    <property type="protein sequence ID" value="BAM80688.1"/>
    <property type="molecule type" value="Genomic_DNA"/>
</dbReference>
<dbReference type="Gramene" id="CML067CT">
    <property type="protein sequence ID" value="CML067CT"/>
    <property type="gene ID" value="CML067C"/>
</dbReference>
<reference evidence="2 3" key="2">
    <citation type="journal article" date="2007" name="BMC Biol.">
        <title>A 100%-complete sequence reveals unusually simple genomic features in the hot-spring red alga Cyanidioschyzon merolae.</title>
        <authorList>
            <person name="Nozaki H."/>
            <person name="Takano H."/>
            <person name="Misumi O."/>
            <person name="Terasawa K."/>
            <person name="Matsuzaki M."/>
            <person name="Maruyama S."/>
            <person name="Nishida K."/>
            <person name="Yagisawa F."/>
            <person name="Yoshida Y."/>
            <person name="Fujiwara T."/>
            <person name="Takio S."/>
            <person name="Tamura K."/>
            <person name="Chung S.J."/>
            <person name="Nakamura S."/>
            <person name="Kuroiwa H."/>
            <person name="Tanaka K."/>
            <person name="Sato N."/>
            <person name="Kuroiwa T."/>
        </authorList>
    </citation>
    <scope>NUCLEOTIDE SEQUENCE [LARGE SCALE GENOMIC DNA]</scope>
    <source>
        <strain evidence="2 3">10D</strain>
    </source>
</reference>
<feature type="domain" description="Methyltransferase type 11" evidence="1">
    <location>
        <begin position="260"/>
        <end position="362"/>
    </location>
</feature>
<dbReference type="HOGENOM" id="CLU_047070_0_0_1"/>
<dbReference type="AlphaFoldDB" id="M1VI38"/>
<gene>
    <name evidence="2" type="ORF">CYME_CML067C</name>
</gene>
<dbReference type="CDD" id="cd02440">
    <property type="entry name" value="AdoMet_MTases"/>
    <property type="match status" value="1"/>
</dbReference>
<dbReference type="InterPro" id="IPR013216">
    <property type="entry name" value="Methyltransf_11"/>
</dbReference>
<name>M1VI38_CYAM1</name>
<dbReference type="OrthoDB" id="10017101at2759"/>
<organism evidence="2 3">
    <name type="scientific">Cyanidioschyzon merolae (strain NIES-3377 / 10D)</name>
    <name type="common">Unicellular red alga</name>
    <dbReference type="NCBI Taxonomy" id="280699"/>
    <lineage>
        <taxon>Eukaryota</taxon>
        <taxon>Rhodophyta</taxon>
        <taxon>Bangiophyceae</taxon>
        <taxon>Cyanidiales</taxon>
        <taxon>Cyanidiaceae</taxon>
        <taxon>Cyanidioschyzon</taxon>
    </lineage>
</organism>
<accession>M1VI38</accession>
<evidence type="ECO:0000313" key="3">
    <source>
        <dbReference type="Proteomes" id="UP000007014"/>
    </source>
</evidence>
<dbReference type="GO" id="GO:0008757">
    <property type="term" value="F:S-adenosylmethionine-dependent methyltransferase activity"/>
    <property type="evidence" value="ECO:0007669"/>
    <property type="project" value="InterPro"/>
</dbReference>
<keyword evidence="3" id="KW-1185">Reference proteome</keyword>
<dbReference type="Pfam" id="PF08241">
    <property type="entry name" value="Methyltransf_11"/>
    <property type="match status" value="1"/>
</dbReference>
<dbReference type="Proteomes" id="UP000007014">
    <property type="component" value="Chromosome 12"/>
</dbReference>
<sequence length="441" mass="49396">MMRLEARSMKPCTLDGASDPDLQRANEAFVWSTAPGGERATGAVQRRESYTRQRHWPRPWRPALSADNWRKCRFSAARGSPFLSGSARALETSLHSRYPALNSAVPGGHVSMQYGQAATARDANEARTGVYQPSIEAKLKTLTEKVKLACVQCRAPLELDSANRLRCPNGHGEASWIQVSEKSRGGGFWDLTPQRFRYNVDERPRGPSVELRRDLFQSPFVAFLYERGWRDQFRSSGFPGPDAEFRIVQSFFKGANCVMDLSCGSGLFTRRLAASGDFDHVIAVDYSEAMLRELVERAEREPLPERIGGGFVSDRITGIIRADVERLPFANESIDCIHAGAALHCWPCVQDGLHEVYRILRPSKGPGSGRFLATTFLWSTSPFGLAVREGRLLSPSAGYRFFDAKELEWLVKSAGFERVEIEVIRQCAIIRAWKEPRARHG</sequence>
<dbReference type="GeneID" id="16994789"/>
<evidence type="ECO:0000259" key="1">
    <source>
        <dbReference type="Pfam" id="PF08241"/>
    </source>
</evidence>
<dbReference type="InterPro" id="IPR029063">
    <property type="entry name" value="SAM-dependent_MTases_sf"/>
</dbReference>
<evidence type="ECO:0000313" key="2">
    <source>
        <dbReference type="EMBL" id="BAM80688.1"/>
    </source>
</evidence>
<dbReference type="eggNOG" id="ENOG502QPQG">
    <property type="taxonomic scope" value="Eukaryota"/>
</dbReference>
<dbReference type="PANTHER" id="PTHR43591:SF99">
    <property type="entry name" value="OS06G0646000 PROTEIN"/>
    <property type="match status" value="1"/>
</dbReference>
<protein>
    <recommendedName>
        <fullName evidence="1">Methyltransferase type 11 domain-containing protein</fullName>
    </recommendedName>
</protein>
<dbReference type="PANTHER" id="PTHR43591">
    <property type="entry name" value="METHYLTRANSFERASE"/>
    <property type="match status" value="1"/>
</dbReference>
<dbReference type="Gene3D" id="3.40.50.150">
    <property type="entry name" value="Vaccinia Virus protein VP39"/>
    <property type="match status" value="1"/>
</dbReference>